<dbReference type="GeneID" id="99692895"/>
<keyword evidence="1" id="KW-0732">Signal</keyword>
<dbReference type="EMBL" id="BSNE01000012">
    <property type="protein sequence ID" value="GLQ03186.1"/>
    <property type="molecule type" value="Genomic_DNA"/>
</dbReference>
<organism evidence="2 3">
    <name type="scientific">Pseudoalteromonas tetraodonis GFC</name>
    <dbReference type="NCBI Taxonomy" id="1315271"/>
    <lineage>
        <taxon>Bacteria</taxon>
        <taxon>Pseudomonadati</taxon>
        <taxon>Pseudomonadota</taxon>
        <taxon>Gammaproteobacteria</taxon>
        <taxon>Alteromonadales</taxon>
        <taxon>Pseudoalteromonadaceae</taxon>
        <taxon>Pseudoalteromonas</taxon>
    </lineage>
</organism>
<feature type="chain" id="PRO_5041342892" description="Methionine sulfoxide reductase" evidence="1">
    <location>
        <begin position="24"/>
        <end position="270"/>
    </location>
</feature>
<evidence type="ECO:0000313" key="2">
    <source>
        <dbReference type="EMBL" id="GLQ03186.1"/>
    </source>
</evidence>
<comment type="caution">
    <text evidence="2">The sequence shown here is derived from an EMBL/GenBank/DDBJ whole genome shotgun (WGS) entry which is preliminary data.</text>
</comment>
<reference evidence="2" key="1">
    <citation type="journal article" date="2014" name="Int. J. Syst. Evol. Microbiol.">
        <title>Complete genome sequence of Corynebacterium casei LMG S-19264T (=DSM 44701T), isolated from a smear-ripened cheese.</title>
        <authorList>
            <consortium name="US DOE Joint Genome Institute (JGI-PGF)"/>
            <person name="Walter F."/>
            <person name="Albersmeier A."/>
            <person name="Kalinowski J."/>
            <person name="Ruckert C."/>
        </authorList>
    </citation>
    <scope>NUCLEOTIDE SEQUENCE</scope>
    <source>
        <strain evidence="2">NBRC 103034</strain>
    </source>
</reference>
<evidence type="ECO:0008006" key="4">
    <source>
        <dbReference type="Google" id="ProtNLM"/>
    </source>
</evidence>
<evidence type="ECO:0000313" key="3">
    <source>
        <dbReference type="Proteomes" id="UP001161408"/>
    </source>
</evidence>
<dbReference type="RefSeq" id="WP_033103309.1">
    <property type="nucleotide sequence ID" value="NZ_BJXY01000002.1"/>
</dbReference>
<accession>A0AA37W4G2</accession>
<keyword evidence="3" id="KW-1185">Reference proteome</keyword>
<gene>
    <name evidence="2" type="ORF">GCM10007914_20670</name>
</gene>
<dbReference type="AlphaFoldDB" id="A0AA37W4G2"/>
<sequence>MTFKKLLTLSLFLPLLCAFHAYGTQLQLKPGIWQGIYKDHFEYNVLEIKENGEHRLIIASIANAFYRNKSIAFSNNDIKCSRINCTIKLVSPNKEHLQFTLILSPFLDNSFEVLEIYSNADDNFVMSKTYRLEEQKGQSTVRTFIGKYRSKIDELAAIEKTGLHGFWVGLLNLDGKQELASIEFHPNKKSYFNYFTNGTNDIISTSFMPQDIQEKERILEITTSHPLFANKLIIHKDNRELKGYMYSNHKGTTLQTGSFKLYRFERPEYP</sequence>
<dbReference type="Proteomes" id="UP001161408">
    <property type="component" value="Unassembled WGS sequence"/>
</dbReference>
<name>A0AA37W4G2_9GAMM</name>
<feature type="signal peptide" evidence="1">
    <location>
        <begin position="1"/>
        <end position="23"/>
    </location>
</feature>
<reference evidence="2" key="2">
    <citation type="submission" date="2023-01" db="EMBL/GenBank/DDBJ databases">
        <title>Draft genome sequence of Pseudoalteromonas tetraodonis strain NBRC 103034.</title>
        <authorList>
            <person name="Sun Q."/>
            <person name="Mori K."/>
        </authorList>
    </citation>
    <scope>NUCLEOTIDE SEQUENCE</scope>
    <source>
        <strain evidence="2">NBRC 103034</strain>
    </source>
</reference>
<proteinExistence type="predicted"/>
<protein>
    <recommendedName>
        <fullName evidence="4">Methionine sulfoxide reductase</fullName>
    </recommendedName>
</protein>
<evidence type="ECO:0000256" key="1">
    <source>
        <dbReference type="SAM" id="SignalP"/>
    </source>
</evidence>